<organism evidence="2 3">
    <name type="scientific">Westerdykella ornata</name>
    <dbReference type="NCBI Taxonomy" id="318751"/>
    <lineage>
        <taxon>Eukaryota</taxon>
        <taxon>Fungi</taxon>
        <taxon>Dikarya</taxon>
        <taxon>Ascomycota</taxon>
        <taxon>Pezizomycotina</taxon>
        <taxon>Dothideomycetes</taxon>
        <taxon>Pleosporomycetidae</taxon>
        <taxon>Pleosporales</taxon>
        <taxon>Sporormiaceae</taxon>
        <taxon>Westerdykella</taxon>
    </lineage>
</organism>
<feature type="signal peptide" evidence="1">
    <location>
        <begin position="1"/>
        <end position="18"/>
    </location>
</feature>
<dbReference type="EMBL" id="ML986520">
    <property type="protein sequence ID" value="KAF2272502.1"/>
    <property type="molecule type" value="Genomic_DNA"/>
</dbReference>
<dbReference type="GeneID" id="54546913"/>
<keyword evidence="1" id="KW-0732">Signal</keyword>
<dbReference type="AlphaFoldDB" id="A0A6A6J7X1"/>
<feature type="chain" id="PRO_5025669105" evidence="1">
    <location>
        <begin position="19"/>
        <end position="132"/>
    </location>
</feature>
<accession>A0A6A6J7X1</accession>
<gene>
    <name evidence="2" type="ORF">EI97DRAFT_207797</name>
</gene>
<proteinExistence type="predicted"/>
<reference evidence="2" key="1">
    <citation type="journal article" date="2020" name="Stud. Mycol.">
        <title>101 Dothideomycetes genomes: a test case for predicting lifestyles and emergence of pathogens.</title>
        <authorList>
            <person name="Haridas S."/>
            <person name="Albert R."/>
            <person name="Binder M."/>
            <person name="Bloem J."/>
            <person name="Labutti K."/>
            <person name="Salamov A."/>
            <person name="Andreopoulos B."/>
            <person name="Baker S."/>
            <person name="Barry K."/>
            <person name="Bills G."/>
            <person name="Bluhm B."/>
            <person name="Cannon C."/>
            <person name="Castanera R."/>
            <person name="Culley D."/>
            <person name="Daum C."/>
            <person name="Ezra D."/>
            <person name="Gonzalez J."/>
            <person name="Henrissat B."/>
            <person name="Kuo A."/>
            <person name="Liang C."/>
            <person name="Lipzen A."/>
            <person name="Lutzoni F."/>
            <person name="Magnuson J."/>
            <person name="Mondo S."/>
            <person name="Nolan M."/>
            <person name="Ohm R."/>
            <person name="Pangilinan J."/>
            <person name="Park H.-J."/>
            <person name="Ramirez L."/>
            <person name="Alfaro M."/>
            <person name="Sun H."/>
            <person name="Tritt A."/>
            <person name="Yoshinaga Y."/>
            <person name="Zwiers L.-H."/>
            <person name="Turgeon B."/>
            <person name="Goodwin S."/>
            <person name="Spatafora J."/>
            <person name="Crous P."/>
            <person name="Grigoriev I."/>
        </authorList>
    </citation>
    <scope>NUCLEOTIDE SEQUENCE</scope>
    <source>
        <strain evidence="2">CBS 379.55</strain>
    </source>
</reference>
<dbReference type="RefSeq" id="XP_033650041.1">
    <property type="nucleotide sequence ID" value="XM_033793738.1"/>
</dbReference>
<evidence type="ECO:0000256" key="1">
    <source>
        <dbReference type="SAM" id="SignalP"/>
    </source>
</evidence>
<keyword evidence="3" id="KW-1185">Reference proteome</keyword>
<protein>
    <submittedName>
        <fullName evidence="2">Uncharacterized protein</fullName>
    </submittedName>
</protein>
<dbReference type="Proteomes" id="UP000800097">
    <property type="component" value="Unassembled WGS sequence"/>
</dbReference>
<evidence type="ECO:0000313" key="2">
    <source>
        <dbReference type="EMBL" id="KAF2272502.1"/>
    </source>
</evidence>
<evidence type="ECO:0000313" key="3">
    <source>
        <dbReference type="Proteomes" id="UP000800097"/>
    </source>
</evidence>
<sequence>MPLILIHVLRSFLPSVRPTGPEGSSCSPLALGLSRRADQVCFLANVTRDRATRQYCDFPGFIRLTHIGQVREFLQMLVFDSGRITPAALVYAGEFHHIQKIGCELYHPLTVVGTIISRREARVLGRSGERDR</sequence>
<name>A0A6A6J7X1_WESOR</name>